<evidence type="ECO:0000313" key="2">
    <source>
        <dbReference type="EMBL" id="PIL33933.1"/>
    </source>
</evidence>
<feature type="compositionally biased region" description="Pro residues" evidence="1">
    <location>
        <begin position="83"/>
        <end position="99"/>
    </location>
</feature>
<dbReference type="AlphaFoldDB" id="A0A2G8SJJ0"/>
<feature type="compositionally biased region" description="Basic and acidic residues" evidence="1">
    <location>
        <begin position="55"/>
        <end position="79"/>
    </location>
</feature>
<dbReference type="STRING" id="1077348.A0A2G8SJJ0"/>
<feature type="compositionally biased region" description="Low complexity" evidence="1">
    <location>
        <begin position="773"/>
        <end position="788"/>
    </location>
</feature>
<feature type="region of interest" description="Disordered" evidence="1">
    <location>
        <begin position="745"/>
        <end position="811"/>
    </location>
</feature>
<evidence type="ECO:0000313" key="3">
    <source>
        <dbReference type="Proteomes" id="UP000230002"/>
    </source>
</evidence>
<feature type="compositionally biased region" description="Low complexity" evidence="1">
    <location>
        <begin position="655"/>
        <end position="682"/>
    </location>
</feature>
<feature type="compositionally biased region" description="Low complexity" evidence="1">
    <location>
        <begin position="557"/>
        <end position="569"/>
    </location>
</feature>
<reference evidence="2 3" key="1">
    <citation type="journal article" date="2015" name="Sci. Rep.">
        <title>Chromosome-level genome map provides insights into diverse defense mechanisms in the medicinal fungus Ganoderma sinense.</title>
        <authorList>
            <person name="Zhu Y."/>
            <person name="Xu J."/>
            <person name="Sun C."/>
            <person name="Zhou S."/>
            <person name="Xu H."/>
            <person name="Nelson D.R."/>
            <person name="Qian J."/>
            <person name="Song J."/>
            <person name="Luo H."/>
            <person name="Xiang L."/>
            <person name="Li Y."/>
            <person name="Xu Z."/>
            <person name="Ji A."/>
            <person name="Wang L."/>
            <person name="Lu S."/>
            <person name="Hayward A."/>
            <person name="Sun W."/>
            <person name="Li X."/>
            <person name="Schwartz D.C."/>
            <person name="Wang Y."/>
            <person name="Chen S."/>
        </authorList>
    </citation>
    <scope>NUCLEOTIDE SEQUENCE [LARGE SCALE GENOMIC DNA]</scope>
    <source>
        <strain evidence="2 3">ZZ0214-1</strain>
    </source>
</reference>
<feature type="compositionally biased region" description="Polar residues" evidence="1">
    <location>
        <begin position="114"/>
        <end position="124"/>
    </location>
</feature>
<accession>A0A2G8SJJ0</accession>
<feature type="compositionally biased region" description="Polar residues" evidence="1">
    <location>
        <begin position="706"/>
        <end position="718"/>
    </location>
</feature>
<feature type="compositionally biased region" description="Polar residues" evidence="1">
    <location>
        <begin position="254"/>
        <end position="273"/>
    </location>
</feature>
<evidence type="ECO:0000256" key="1">
    <source>
        <dbReference type="SAM" id="MobiDB-lite"/>
    </source>
</evidence>
<protein>
    <submittedName>
        <fullName evidence="2">Uncharacterized protein</fullName>
    </submittedName>
</protein>
<dbReference type="EMBL" id="AYKW01000006">
    <property type="protein sequence ID" value="PIL33933.1"/>
    <property type="molecule type" value="Genomic_DNA"/>
</dbReference>
<organism evidence="2 3">
    <name type="scientific">Ganoderma sinense ZZ0214-1</name>
    <dbReference type="NCBI Taxonomy" id="1077348"/>
    <lineage>
        <taxon>Eukaryota</taxon>
        <taxon>Fungi</taxon>
        <taxon>Dikarya</taxon>
        <taxon>Basidiomycota</taxon>
        <taxon>Agaricomycotina</taxon>
        <taxon>Agaricomycetes</taxon>
        <taxon>Polyporales</taxon>
        <taxon>Polyporaceae</taxon>
        <taxon>Ganoderma</taxon>
    </lineage>
</organism>
<feature type="compositionally biased region" description="Pro residues" evidence="1">
    <location>
        <begin position="610"/>
        <end position="630"/>
    </location>
</feature>
<dbReference type="Proteomes" id="UP000230002">
    <property type="component" value="Unassembled WGS sequence"/>
</dbReference>
<dbReference type="PRINTS" id="PR01217">
    <property type="entry name" value="PRICHEXTENSN"/>
</dbReference>
<feature type="compositionally biased region" description="Basic residues" evidence="1">
    <location>
        <begin position="307"/>
        <end position="319"/>
    </location>
</feature>
<comment type="caution">
    <text evidence="2">The sequence shown here is derived from an EMBL/GenBank/DDBJ whole genome shotgun (WGS) entry which is preliminary data.</text>
</comment>
<name>A0A2G8SJJ0_9APHY</name>
<feature type="region of interest" description="Disordered" evidence="1">
    <location>
        <begin position="467"/>
        <end position="730"/>
    </location>
</feature>
<feature type="compositionally biased region" description="Low complexity" evidence="1">
    <location>
        <begin position="207"/>
        <end position="239"/>
    </location>
</feature>
<gene>
    <name evidence="2" type="ORF">GSI_03640</name>
</gene>
<feature type="region of interest" description="Disordered" evidence="1">
    <location>
        <begin position="20"/>
        <end position="349"/>
    </location>
</feature>
<sequence>MLHPSSAQSSAALLRQPVGFGAHAVPPPTYHPSLAHSPPHHYPAEPHASKKKSSKGKEKEKSKEKSNHASRKGKERDKGTPIQPAPAPSPYPVSQPHPGAPQQRTAFRVRAYTNDPSATGTPPSIQEGPYGAAYRVGAGEDGRSRSHANRQHAQTAPGATDTQPRPSYYRYDYDKIRDSAPANRAKQQAAGIPIPSTSPYAPPPPSHRVAPPQQLYPHHSSSPVPTSSSRPHGSSSSSRSSKRKDTHMYPTDNIYPSPQPSYSDTYDWSQDTYFSPAPAPDPNHYAPTPVPVYEASPPPAPAPPPRKEKRHKSRSHRHHEPPPQQYPPLDSGYAPAPVQTQPPIPQPPTRVVRILTLLIEDKRQYHDEENENLLTEVRVPLRPADPGDTGMWADAQEVSEELQKGPSRIDGRAKVYTLRGKYKQYFLRTSEDGTHVCQPANLKVTPERTLEIFIEDNPLPAGQYYAHHSLRTPSSPPRDLPTPSTDRRSMTIPSPSPAPASVSSSLQLQIGIPGPTPPAEKRPSHSSLFSGDDDFQAPSPEEFKYDAPSSSKKRPRSSSAQSVQSVRSATPQHQPLDDAFSPFEHREPSEMPVSAVQSRTSSVASQPSQPRAPQPFPAPPPLYDPAPVSPVSPFEFSDTTTPQAAQTRVPSAQHSRSPSTSSFSQTAPSPAPSRAPSGSKPSPTKKAKLDRLGVPQVQPPHESQAHTEYSVSPASTSRPPAFPFSDTRTTPRVVSGFEAYANKPPPVAFSGPPPAPAPAAPNPFARYRGDDAASSLPSFSFSASQSQPKPSPITIPTVPMKPTFSPPSSPLLANTSPQPSMPTTMAPTALTITPTLSGEASSELDNAVGKYIRGIIVDEPAWKTFVANRSRVLPMRAQLTQYRYVAGVVARFAGSTTPVDLPGAAGVCVSQGQVVKAFNLKREWWEECEEILGLAGMYGEGGSRGQDPRVVGMLDEEPPITTGMQAKKFLKVLREVHAQWTMKRDG</sequence>
<keyword evidence="3" id="KW-1185">Reference proteome</keyword>
<proteinExistence type="predicted"/>
<feature type="compositionally biased region" description="Pro residues" evidence="1">
    <location>
        <begin position="745"/>
        <end position="761"/>
    </location>
</feature>
<feature type="compositionally biased region" description="Polar residues" evidence="1">
    <location>
        <begin position="637"/>
        <end position="654"/>
    </location>
</feature>
<dbReference type="OrthoDB" id="3215534at2759"/>